<protein>
    <submittedName>
        <fullName evidence="1">Uncharacterized protein</fullName>
    </submittedName>
</protein>
<proteinExistence type="predicted"/>
<evidence type="ECO:0000313" key="2">
    <source>
        <dbReference type="Proteomes" id="UP001138500"/>
    </source>
</evidence>
<dbReference type="AlphaFoldDB" id="A0A9W7STQ2"/>
<keyword evidence="2" id="KW-1185">Reference proteome</keyword>
<name>A0A9W7STQ2_9PEZI</name>
<gene>
    <name evidence="1" type="ORF">Tdes44962_MAKER09305</name>
</gene>
<accession>A0A9W7STQ2</accession>
<dbReference type="Proteomes" id="UP001138500">
    <property type="component" value="Unassembled WGS sequence"/>
</dbReference>
<sequence length="119" mass="13475">MLGHILRRDAVEVIHVNSRAYSLISLPAASVTGSSRSIVPTGSHGEWVAEVRFWGALGGRVTEREPLYVASKQVQRQIEGEVDRAWKSSIEDGRMSDRESDENEAWWVGGRLLWKWKSR</sequence>
<reference evidence="1 2" key="2">
    <citation type="journal article" date="2021" name="Curr. Genet.">
        <title>Genetic response to nitrogen starvation in the aggressive Eucalyptus foliar pathogen Teratosphaeria destructans.</title>
        <authorList>
            <person name="Havenga M."/>
            <person name="Wingfield B.D."/>
            <person name="Wingfield M.J."/>
            <person name="Dreyer L.L."/>
            <person name="Roets F."/>
            <person name="Aylward J."/>
        </authorList>
    </citation>
    <scope>NUCLEOTIDE SEQUENCE [LARGE SCALE GENOMIC DNA]</scope>
    <source>
        <strain evidence="1">CMW44962</strain>
    </source>
</reference>
<dbReference type="OrthoDB" id="10588438at2759"/>
<organism evidence="1 2">
    <name type="scientific">Teratosphaeria destructans</name>
    <dbReference type="NCBI Taxonomy" id="418781"/>
    <lineage>
        <taxon>Eukaryota</taxon>
        <taxon>Fungi</taxon>
        <taxon>Dikarya</taxon>
        <taxon>Ascomycota</taxon>
        <taxon>Pezizomycotina</taxon>
        <taxon>Dothideomycetes</taxon>
        <taxon>Dothideomycetidae</taxon>
        <taxon>Mycosphaerellales</taxon>
        <taxon>Teratosphaeriaceae</taxon>
        <taxon>Teratosphaeria</taxon>
    </lineage>
</organism>
<reference evidence="1 2" key="1">
    <citation type="journal article" date="2018" name="IMA Fungus">
        <title>IMA Genome-F 10: Nine draft genome sequences of Claviceps purpurea s.lat., including C. arundinis, C. humidiphila, and C. cf. spartinae, pseudomolecules for the pitch canker pathogen Fusarium circinatum, draft genome of Davidsoniella eucalypti, Grosmannia galeiformis, Quambalaria eucalypti, and Teratosphaeria destructans.</title>
        <authorList>
            <person name="Wingfield B.D."/>
            <person name="Liu M."/>
            <person name="Nguyen H.D."/>
            <person name="Lane F.A."/>
            <person name="Morgan S.W."/>
            <person name="De Vos L."/>
            <person name="Wilken P.M."/>
            <person name="Duong T.A."/>
            <person name="Aylward J."/>
            <person name="Coetzee M.P."/>
            <person name="Dadej K."/>
            <person name="De Beer Z.W."/>
            <person name="Findlay W."/>
            <person name="Havenga M."/>
            <person name="Kolarik M."/>
            <person name="Menzies J.G."/>
            <person name="Naidoo K."/>
            <person name="Pochopski O."/>
            <person name="Shoukouhi P."/>
            <person name="Santana Q.C."/>
            <person name="Seifert K.A."/>
            <person name="Soal N."/>
            <person name="Steenkamp E.T."/>
            <person name="Tatham C.T."/>
            <person name="van der Nest M.A."/>
            <person name="Wingfield M.J."/>
        </authorList>
    </citation>
    <scope>NUCLEOTIDE SEQUENCE [LARGE SCALE GENOMIC DNA]</scope>
    <source>
        <strain evidence="1">CMW44962</strain>
    </source>
</reference>
<evidence type="ECO:0000313" key="1">
    <source>
        <dbReference type="EMBL" id="KAH9828422.1"/>
    </source>
</evidence>
<comment type="caution">
    <text evidence="1">The sequence shown here is derived from an EMBL/GenBank/DDBJ whole genome shotgun (WGS) entry which is preliminary data.</text>
</comment>
<dbReference type="EMBL" id="RIBY02001568">
    <property type="protein sequence ID" value="KAH9828422.1"/>
    <property type="molecule type" value="Genomic_DNA"/>
</dbReference>